<protein>
    <submittedName>
        <fullName evidence="1">Uncharacterized protein</fullName>
    </submittedName>
</protein>
<organism evidence="1 2">
    <name type="scientific">Cylicocyclus nassatus</name>
    <name type="common">Nematode worm</name>
    <dbReference type="NCBI Taxonomy" id="53992"/>
    <lineage>
        <taxon>Eukaryota</taxon>
        <taxon>Metazoa</taxon>
        <taxon>Ecdysozoa</taxon>
        <taxon>Nematoda</taxon>
        <taxon>Chromadorea</taxon>
        <taxon>Rhabditida</taxon>
        <taxon>Rhabditina</taxon>
        <taxon>Rhabditomorpha</taxon>
        <taxon>Strongyloidea</taxon>
        <taxon>Strongylidae</taxon>
        <taxon>Cylicocyclus</taxon>
    </lineage>
</organism>
<proteinExistence type="predicted"/>
<keyword evidence="2" id="KW-1185">Reference proteome</keyword>
<name>A0AA36HFH3_CYLNA</name>
<evidence type="ECO:0000313" key="1">
    <source>
        <dbReference type="EMBL" id="CAJ0609643.1"/>
    </source>
</evidence>
<evidence type="ECO:0000313" key="2">
    <source>
        <dbReference type="Proteomes" id="UP001176961"/>
    </source>
</evidence>
<dbReference type="AlphaFoldDB" id="A0AA36HFH3"/>
<comment type="caution">
    <text evidence="1">The sequence shown here is derived from an EMBL/GenBank/DDBJ whole genome shotgun (WGS) entry which is preliminary data.</text>
</comment>
<reference evidence="1" key="1">
    <citation type="submission" date="2023-07" db="EMBL/GenBank/DDBJ databases">
        <authorList>
            <consortium name="CYATHOMIX"/>
        </authorList>
    </citation>
    <scope>NUCLEOTIDE SEQUENCE</scope>
    <source>
        <strain evidence="1">N/A</strain>
    </source>
</reference>
<dbReference type="EMBL" id="CATQJL010000326">
    <property type="protein sequence ID" value="CAJ0609643.1"/>
    <property type="molecule type" value="Genomic_DNA"/>
</dbReference>
<accession>A0AA36HFH3</accession>
<dbReference type="Proteomes" id="UP001176961">
    <property type="component" value="Unassembled WGS sequence"/>
</dbReference>
<sequence>MHFRAYAELSTALGPYQGSTRCCPRLFDLTFASSNPFPRFEQNGETLHVGQNAFEIYQSAHPNFTVRNFFKNAGFSCEETTKLCSFGGRQFVCCQLLDARKR</sequence>
<gene>
    <name evidence="1" type="ORF">CYNAS_LOCUS21626</name>
</gene>